<keyword evidence="1 9" id="KW-0963">Cytoplasm</keyword>
<dbReference type="Pfam" id="PF17864">
    <property type="entry name" value="AAA_lid_4"/>
    <property type="match status" value="1"/>
</dbReference>
<dbReference type="SUPFAM" id="SSF46785">
    <property type="entry name" value="Winged helix' DNA-binding domain"/>
    <property type="match status" value="1"/>
</dbReference>
<dbReference type="InterPro" id="IPR041445">
    <property type="entry name" value="AAA_lid_4"/>
</dbReference>
<keyword evidence="7 9" id="KW-0233">DNA recombination</keyword>
<comment type="subcellular location">
    <subcellularLocation>
        <location evidence="9">Cytoplasm</location>
    </subcellularLocation>
</comment>
<feature type="binding site" evidence="9">
    <location>
        <position position="38"/>
    </location>
    <ligand>
        <name>ATP</name>
        <dbReference type="ChEBI" id="CHEBI:30616"/>
    </ligand>
</feature>
<comment type="catalytic activity">
    <reaction evidence="9">
        <text>ATP + H2O = ADP + phosphate + H(+)</text>
        <dbReference type="Rhea" id="RHEA:13065"/>
        <dbReference type="ChEBI" id="CHEBI:15377"/>
        <dbReference type="ChEBI" id="CHEBI:15378"/>
        <dbReference type="ChEBI" id="CHEBI:30616"/>
        <dbReference type="ChEBI" id="CHEBI:43474"/>
        <dbReference type="ChEBI" id="CHEBI:456216"/>
    </reaction>
</comment>
<organism evidence="12 13">
    <name type="scientific">Candidatus Kaiserbacteria bacterium RIFCSPHIGHO2_01_FULL_54_36</name>
    <dbReference type="NCBI Taxonomy" id="1798482"/>
    <lineage>
        <taxon>Bacteria</taxon>
        <taxon>Candidatus Kaiseribacteriota</taxon>
    </lineage>
</organism>
<keyword evidence="3 9" id="KW-0227">DNA damage</keyword>
<feature type="binding site" evidence="9">
    <location>
        <position position="37"/>
    </location>
    <ligand>
        <name>ATP</name>
        <dbReference type="ChEBI" id="CHEBI:30616"/>
    </ligand>
</feature>
<dbReference type="STRING" id="1798482.A2763_02685"/>
<dbReference type="InterPro" id="IPR008824">
    <property type="entry name" value="RuvB-like_N"/>
</dbReference>
<feature type="binding site" evidence="9">
    <location>
        <position position="83"/>
    </location>
    <ligand>
        <name>Mg(2+)</name>
        <dbReference type="ChEBI" id="CHEBI:18420"/>
    </ligand>
</feature>
<feature type="binding site" evidence="9">
    <location>
        <position position="79"/>
    </location>
    <ligand>
        <name>ATP</name>
        <dbReference type="ChEBI" id="CHEBI:30616"/>
    </ligand>
</feature>
<evidence type="ECO:0000313" key="12">
    <source>
        <dbReference type="EMBL" id="OGG50921.1"/>
    </source>
</evidence>
<proteinExistence type="inferred from homology"/>
<dbReference type="Pfam" id="PF05496">
    <property type="entry name" value="RuvB_N"/>
    <property type="match status" value="1"/>
</dbReference>
<feature type="binding site" evidence="9">
    <location>
        <position position="82"/>
    </location>
    <ligand>
        <name>ATP</name>
        <dbReference type="ChEBI" id="CHEBI:30616"/>
    </ligand>
</feature>
<keyword evidence="4 9" id="KW-0378">Hydrolase</keyword>
<dbReference type="InterPro" id="IPR036390">
    <property type="entry name" value="WH_DNA-bd_sf"/>
</dbReference>
<dbReference type="GO" id="GO:0016887">
    <property type="term" value="F:ATP hydrolysis activity"/>
    <property type="evidence" value="ECO:0007669"/>
    <property type="project" value="RHEA"/>
</dbReference>
<feature type="region of interest" description="Head domain (RuvB-H)" evidence="9">
    <location>
        <begin position="272"/>
        <end position="354"/>
    </location>
</feature>
<dbReference type="PANTHER" id="PTHR42848">
    <property type="match status" value="1"/>
</dbReference>
<gene>
    <name evidence="9" type="primary">ruvB</name>
    <name evidence="12" type="ORF">A2763_02685</name>
</gene>
<keyword evidence="2 9" id="KW-0547">Nucleotide-binding</keyword>
<evidence type="ECO:0000313" key="13">
    <source>
        <dbReference type="Proteomes" id="UP000178370"/>
    </source>
</evidence>
<feature type="binding site" evidence="9">
    <location>
        <position position="327"/>
    </location>
    <ligand>
        <name>DNA</name>
        <dbReference type="ChEBI" id="CHEBI:16991"/>
    </ligand>
</feature>
<dbReference type="GO" id="GO:0005524">
    <property type="term" value="F:ATP binding"/>
    <property type="evidence" value="ECO:0007669"/>
    <property type="project" value="UniProtKB-UniRule"/>
</dbReference>
<feature type="compositionally biased region" description="Basic and acidic residues" evidence="10">
    <location>
        <begin position="19"/>
        <end position="31"/>
    </location>
</feature>
<dbReference type="HAMAP" id="MF_00016">
    <property type="entry name" value="DNA_HJ_migration_RuvB"/>
    <property type="match status" value="1"/>
</dbReference>
<feature type="binding site" evidence="9">
    <location>
        <position position="188"/>
    </location>
    <ligand>
        <name>ATP</name>
        <dbReference type="ChEBI" id="CHEBI:30616"/>
    </ligand>
</feature>
<evidence type="ECO:0000256" key="3">
    <source>
        <dbReference type="ARBA" id="ARBA00022763"/>
    </source>
</evidence>
<feature type="binding site" evidence="9">
    <location>
        <position position="332"/>
    </location>
    <ligand>
        <name>DNA</name>
        <dbReference type="ChEBI" id="CHEBI:16991"/>
    </ligand>
</feature>
<dbReference type="InterPro" id="IPR003593">
    <property type="entry name" value="AAA+_ATPase"/>
</dbReference>
<dbReference type="Gene3D" id="1.10.8.60">
    <property type="match status" value="1"/>
</dbReference>
<dbReference type="InterPro" id="IPR004605">
    <property type="entry name" value="DNA_helicase_Holl-junc_RuvB"/>
</dbReference>
<dbReference type="GO" id="GO:0006310">
    <property type="term" value="P:DNA recombination"/>
    <property type="evidence" value="ECO:0007669"/>
    <property type="project" value="UniProtKB-UniRule"/>
</dbReference>
<comment type="function">
    <text evidence="9">The RuvA-RuvB-RuvC complex processes Holliday junction (HJ) DNA during genetic recombination and DNA repair, while the RuvA-RuvB complex plays an important role in the rescue of blocked DNA replication forks via replication fork reversal (RFR). RuvA specifically binds to HJ cruciform DNA, conferring on it an open structure. The RuvB hexamer acts as an ATP-dependent pump, pulling dsDNA into and through the RuvAB complex. RuvB forms 2 homohexamers on either side of HJ DNA bound by 1 or 2 RuvA tetramers; 4 subunits per hexamer contact DNA at a time. Coordinated motions by a converter formed by DNA-disengaged RuvB subunits stimulates ATP hydrolysis and nucleotide exchange. Immobilization of the converter enables RuvB to convert the ATP-contained energy into a lever motion, pulling 2 nucleotides of DNA out of the RuvA tetramer per ATP hydrolyzed, thus driving DNA branch migration. The RuvB motors rotate together with the DNA substrate, which together with the progressing nucleotide cycle form the mechanistic basis for DNA recombination by continuous HJ branch migration. Branch migration allows RuvC to scan DNA until it finds its consensus sequence, where it cleaves and resolves cruciform DNA.</text>
</comment>
<sequence>MSRRLVPPLWRGTRANSMADKDKQTIEKSPRSLDQALRPASWKEYVGQPTIKENLRILLTAAKGRNHQPEHVLLYGPPGLGKTTLAYLMSKEVGANMRSTSGPAIERVGDLAAILTNLSSGDVLFIDEIHRLNRTIEEVMYPAMEAGVLDIVIGKGPSARTVQLELPPFTLIAATTRISMLSAPLRSRFSGGIFRLTYYSDDEIAEILKRSAQILKIDIDSESLREIAGRSRATPRTANYLLKRSRDFAEVNGEKLDLKTVRKALALLEIDEGGLNQTDRDILSIVVEKFNGGPVGLKTIAASLSEEEATIEEVNEPYLMQLGLLERTPRGRTITKKGYQHIGVEAPRAQEKLL</sequence>
<dbReference type="SUPFAM" id="SSF52540">
    <property type="entry name" value="P-loop containing nucleoside triphosphate hydrolases"/>
    <property type="match status" value="1"/>
</dbReference>
<evidence type="ECO:0000256" key="4">
    <source>
        <dbReference type="ARBA" id="ARBA00022801"/>
    </source>
</evidence>
<dbReference type="GO" id="GO:0006281">
    <property type="term" value="P:DNA repair"/>
    <property type="evidence" value="ECO:0007669"/>
    <property type="project" value="UniProtKB-UniRule"/>
</dbReference>
<name>A0A1F6CPI4_9BACT</name>
<dbReference type="GO" id="GO:0048476">
    <property type="term" value="C:Holliday junction resolvase complex"/>
    <property type="evidence" value="ECO:0007669"/>
    <property type="project" value="UniProtKB-UniRule"/>
</dbReference>
<keyword evidence="6 9" id="KW-0238">DNA-binding</keyword>
<protein>
    <recommendedName>
        <fullName evidence="9">Holliday junction branch migration complex subunit RuvB</fullName>
        <ecNumber evidence="9">3.6.4.-</ecNumber>
    </recommendedName>
</protein>
<keyword evidence="5 9" id="KW-0067">ATP-binding</keyword>
<comment type="subunit">
    <text evidence="9">Homohexamer. Forms an RuvA(8)-RuvB(12)-Holliday junction (HJ) complex. HJ DNA is sandwiched between 2 RuvA tetramers; dsDNA enters through RuvA and exits via RuvB. An RuvB hexamer assembles on each DNA strand where it exits the tetramer. Each RuvB hexamer is contacted by two RuvA subunits (via domain III) on 2 adjacent RuvB subunits; this complex drives branch migration. In the full resolvosome a probable DNA-RuvA(4)-RuvB(12)-RuvC(2) complex forms which resolves the HJ.</text>
</comment>
<dbReference type="Pfam" id="PF05491">
    <property type="entry name" value="WHD_RuvB"/>
    <property type="match status" value="1"/>
</dbReference>
<reference evidence="12 13" key="1">
    <citation type="journal article" date="2016" name="Nat. Commun.">
        <title>Thousands of microbial genomes shed light on interconnected biogeochemical processes in an aquifer system.</title>
        <authorList>
            <person name="Anantharaman K."/>
            <person name="Brown C.T."/>
            <person name="Hug L.A."/>
            <person name="Sharon I."/>
            <person name="Castelle C.J."/>
            <person name="Probst A.J."/>
            <person name="Thomas B.C."/>
            <person name="Singh A."/>
            <person name="Wilkins M.J."/>
            <person name="Karaoz U."/>
            <person name="Brodie E.L."/>
            <person name="Williams K.H."/>
            <person name="Hubbard S.S."/>
            <person name="Banfield J.F."/>
        </authorList>
    </citation>
    <scope>NUCLEOTIDE SEQUENCE [LARGE SCALE GENOMIC DNA]</scope>
</reference>
<feature type="region of interest" description="Disordered" evidence="10">
    <location>
        <begin position="13"/>
        <end position="33"/>
    </location>
</feature>
<evidence type="ECO:0000256" key="10">
    <source>
        <dbReference type="SAM" id="MobiDB-lite"/>
    </source>
</evidence>
<comment type="caution">
    <text evidence="12">The sequence shown here is derived from an EMBL/GenBank/DDBJ whole genome shotgun (WGS) entry which is preliminary data.</text>
</comment>
<feature type="domain" description="AAA+ ATPase" evidence="11">
    <location>
        <begin position="68"/>
        <end position="197"/>
    </location>
</feature>
<dbReference type="Gene3D" id="1.10.10.10">
    <property type="entry name" value="Winged helix-like DNA-binding domain superfamily/Winged helix DNA-binding domain"/>
    <property type="match status" value="1"/>
</dbReference>
<dbReference type="GO" id="GO:0009378">
    <property type="term" value="F:four-way junction helicase activity"/>
    <property type="evidence" value="ECO:0007669"/>
    <property type="project" value="InterPro"/>
</dbReference>
<dbReference type="Gene3D" id="3.40.50.300">
    <property type="entry name" value="P-loop containing nucleotide triphosphate hydrolases"/>
    <property type="match status" value="1"/>
</dbReference>
<dbReference type="InterPro" id="IPR008823">
    <property type="entry name" value="RuvB_wg_C"/>
</dbReference>
<dbReference type="GO" id="GO:0005737">
    <property type="term" value="C:cytoplasm"/>
    <property type="evidence" value="ECO:0007669"/>
    <property type="project" value="UniProtKB-SubCell"/>
</dbReference>
<dbReference type="Proteomes" id="UP000178370">
    <property type="component" value="Unassembled WGS sequence"/>
</dbReference>
<dbReference type="NCBIfam" id="TIGR00635">
    <property type="entry name" value="ruvB"/>
    <property type="match status" value="1"/>
</dbReference>
<keyword evidence="8 9" id="KW-0234">DNA repair</keyword>
<feature type="binding site" evidence="9">
    <location>
        <position position="199"/>
    </location>
    <ligand>
        <name>ATP</name>
        <dbReference type="ChEBI" id="CHEBI:30616"/>
    </ligand>
</feature>
<dbReference type="SMART" id="SM00382">
    <property type="entry name" value="AAA"/>
    <property type="match status" value="1"/>
</dbReference>
<evidence type="ECO:0000256" key="9">
    <source>
        <dbReference type="HAMAP-Rule" id="MF_00016"/>
    </source>
</evidence>
<dbReference type="EMBL" id="MFKV01000005">
    <property type="protein sequence ID" value="OGG50921.1"/>
    <property type="molecule type" value="Genomic_DNA"/>
</dbReference>
<evidence type="ECO:0000256" key="5">
    <source>
        <dbReference type="ARBA" id="ARBA00022840"/>
    </source>
</evidence>
<dbReference type="EC" id="3.6.4.-" evidence="9"/>
<dbReference type="NCBIfam" id="NF000868">
    <property type="entry name" value="PRK00080.1"/>
    <property type="match status" value="1"/>
</dbReference>
<dbReference type="GO" id="GO:0000400">
    <property type="term" value="F:four-way junction DNA binding"/>
    <property type="evidence" value="ECO:0007669"/>
    <property type="project" value="UniProtKB-UniRule"/>
</dbReference>
<feature type="binding site" evidence="9">
    <location>
        <position position="84"/>
    </location>
    <ligand>
        <name>ATP</name>
        <dbReference type="ChEBI" id="CHEBI:30616"/>
    </ligand>
</feature>
<dbReference type="InterPro" id="IPR036388">
    <property type="entry name" value="WH-like_DNA-bd_sf"/>
</dbReference>
<dbReference type="PANTHER" id="PTHR42848:SF1">
    <property type="entry name" value="HOLLIDAY JUNCTION BRANCH MIGRATION COMPLEX SUBUNIT RUVB"/>
    <property type="match status" value="1"/>
</dbReference>
<evidence type="ECO:0000259" key="11">
    <source>
        <dbReference type="SMART" id="SM00382"/>
    </source>
</evidence>
<evidence type="ECO:0000256" key="1">
    <source>
        <dbReference type="ARBA" id="ARBA00022490"/>
    </source>
</evidence>
<feature type="binding site" evidence="9">
    <location>
        <position position="236"/>
    </location>
    <ligand>
        <name>ATP</name>
        <dbReference type="ChEBI" id="CHEBI:30616"/>
    </ligand>
</feature>
<evidence type="ECO:0000256" key="6">
    <source>
        <dbReference type="ARBA" id="ARBA00023125"/>
    </source>
</evidence>
<keyword evidence="12" id="KW-0347">Helicase</keyword>
<dbReference type="AlphaFoldDB" id="A0A1F6CPI4"/>
<feature type="region of interest" description="Large ATPase domain (RuvB-L)" evidence="9">
    <location>
        <begin position="19"/>
        <end position="199"/>
    </location>
</feature>
<dbReference type="CDD" id="cd00009">
    <property type="entry name" value="AAA"/>
    <property type="match status" value="1"/>
</dbReference>
<evidence type="ECO:0000256" key="8">
    <source>
        <dbReference type="ARBA" id="ARBA00023204"/>
    </source>
</evidence>
<comment type="caution">
    <text evidence="9">Lacks conserved residue(s) required for the propagation of feature annotation.</text>
</comment>
<accession>A0A1F6CPI4</accession>
<feature type="binding site" evidence="9">
    <location>
        <position position="83"/>
    </location>
    <ligand>
        <name>ATP</name>
        <dbReference type="ChEBI" id="CHEBI:30616"/>
    </ligand>
</feature>
<evidence type="ECO:0000256" key="7">
    <source>
        <dbReference type="ARBA" id="ARBA00023172"/>
    </source>
</evidence>
<dbReference type="InterPro" id="IPR027417">
    <property type="entry name" value="P-loop_NTPase"/>
</dbReference>
<evidence type="ECO:0000256" key="2">
    <source>
        <dbReference type="ARBA" id="ARBA00022741"/>
    </source>
</evidence>
<comment type="similarity">
    <text evidence="9">Belongs to the RuvB family.</text>
</comment>
<comment type="domain">
    <text evidence="9">Has 3 domains, the large (RuvB-L) and small ATPase (RuvB-S) domains and the C-terminal head (RuvB-H) domain. The head domain binds DNA, while the ATPase domains jointly bind ATP, ADP or are empty depending on the state of the subunit in the translocation cycle. During a single DNA translocation step the structure of each domain remains the same, but their relative positions change.</text>
</comment>